<feature type="region of interest" description="Disordered" evidence="12">
    <location>
        <begin position="706"/>
        <end position="778"/>
    </location>
</feature>
<dbReference type="OrthoDB" id="419694at2759"/>
<keyword evidence="6" id="KW-0479">Metal-binding</keyword>
<keyword evidence="15" id="KW-1185">Reference proteome</keyword>
<feature type="domain" description="PHD-type" evidence="13">
    <location>
        <begin position="787"/>
        <end position="837"/>
    </location>
</feature>
<dbReference type="InterPro" id="IPR042080">
    <property type="entry name" value="RNA_2'-PTrans_N"/>
</dbReference>
<dbReference type="Gene3D" id="3.20.20.140">
    <property type="entry name" value="Metal-dependent hydrolases"/>
    <property type="match status" value="1"/>
</dbReference>
<dbReference type="InterPro" id="IPR001965">
    <property type="entry name" value="Znf_PHD"/>
</dbReference>
<feature type="compositionally biased region" description="Polar residues" evidence="12">
    <location>
        <begin position="359"/>
        <end position="372"/>
    </location>
</feature>
<gene>
    <name evidence="14" type="ORF">MEDL_64586</name>
</gene>
<evidence type="ECO:0000256" key="10">
    <source>
        <dbReference type="ARBA" id="ARBA00047949"/>
    </source>
</evidence>
<evidence type="ECO:0000256" key="12">
    <source>
        <dbReference type="SAM" id="MobiDB-lite"/>
    </source>
</evidence>
<dbReference type="SUPFAM" id="SSF56399">
    <property type="entry name" value="ADP-ribosylation"/>
    <property type="match status" value="1"/>
</dbReference>
<dbReference type="InterPro" id="IPR042081">
    <property type="entry name" value="RNA_2'-PTrans_C"/>
</dbReference>
<dbReference type="Gene3D" id="1.10.10.970">
    <property type="entry name" value="RNA 2'-phosphotransferase, Tpt1/KptA family, N-terminal domain"/>
    <property type="match status" value="1"/>
</dbReference>
<protein>
    <recommendedName>
        <fullName evidence="4">2'-phosphotransferase</fullName>
        <ecNumber evidence="4">2.7.1.160</ecNumber>
    </recommendedName>
</protein>
<comment type="similarity">
    <text evidence="3">Belongs to the KptA/TPT1 family.</text>
</comment>
<evidence type="ECO:0000256" key="11">
    <source>
        <dbReference type="PROSITE-ProRule" id="PRU00146"/>
    </source>
</evidence>
<evidence type="ECO:0000256" key="8">
    <source>
        <dbReference type="ARBA" id="ARBA00022833"/>
    </source>
</evidence>
<comment type="caution">
    <text evidence="14">The sequence shown here is derived from an EMBL/GenBank/DDBJ whole genome shotgun (WGS) entry which is preliminary data.</text>
</comment>
<dbReference type="Proteomes" id="UP000683360">
    <property type="component" value="Unassembled WGS sequence"/>
</dbReference>
<dbReference type="Pfam" id="PF01026">
    <property type="entry name" value="TatD_DNase"/>
    <property type="match status" value="1"/>
</dbReference>
<evidence type="ECO:0000313" key="14">
    <source>
        <dbReference type="EMBL" id="CAG2252990.1"/>
    </source>
</evidence>
<organism evidence="14 15">
    <name type="scientific">Mytilus edulis</name>
    <name type="common">Blue mussel</name>
    <dbReference type="NCBI Taxonomy" id="6550"/>
    <lineage>
        <taxon>Eukaryota</taxon>
        <taxon>Metazoa</taxon>
        <taxon>Spiralia</taxon>
        <taxon>Lophotrochozoa</taxon>
        <taxon>Mollusca</taxon>
        <taxon>Bivalvia</taxon>
        <taxon>Autobranchia</taxon>
        <taxon>Pteriomorphia</taxon>
        <taxon>Mytilida</taxon>
        <taxon>Mytiloidea</taxon>
        <taxon>Mytilidae</taxon>
        <taxon>Mytilinae</taxon>
        <taxon>Mytilus</taxon>
    </lineage>
</organism>
<comment type="catalytic activity">
    <reaction evidence="10">
        <text>2'-phospho-[ligated tRNA] + NAD(+) = mature tRNA + ADP-alpha-D-ribose 1'',2''-cyclic phosphate + nicotinamide</text>
        <dbReference type="Rhea" id="RHEA:23324"/>
        <dbReference type="Rhea" id="RHEA-COMP:11106"/>
        <dbReference type="Rhea" id="RHEA-COMP:11107"/>
        <dbReference type="ChEBI" id="CHEBI:17154"/>
        <dbReference type="ChEBI" id="CHEBI:57540"/>
        <dbReference type="ChEBI" id="CHEBI:76596"/>
        <dbReference type="ChEBI" id="CHEBI:82883"/>
        <dbReference type="ChEBI" id="CHEBI:85027"/>
        <dbReference type="EC" id="2.7.1.160"/>
    </reaction>
</comment>
<dbReference type="Gene3D" id="3.20.170.30">
    <property type="match status" value="1"/>
</dbReference>
<feature type="compositionally biased region" description="Basic and acidic residues" evidence="12">
    <location>
        <begin position="909"/>
        <end position="919"/>
    </location>
</feature>
<dbReference type="InterPro" id="IPR013083">
    <property type="entry name" value="Znf_RING/FYVE/PHD"/>
</dbReference>
<keyword evidence="5 14" id="KW-0808">Transferase</keyword>
<dbReference type="InterPro" id="IPR011011">
    <property type="entry name" value="Znf_FYVE_PHD"/>
</dbReference>
<keyword evidence="7 11" id="KW-0863">Zinc-finger</keyword>
<accession>A0A8S3VDL5</accession>
<dbReference type="InterPro" id="IPR019787">
    <property type="entry name" value="Znf_PHD-finger"/>
</dbReference>
<evidence type="ECO:0000256" key="6">
    <source>
        <dbReference type="ARBA" id="ARBA00022723"/>
    </source>
</evidence>
<dbReference type="PANTHER" id="PTHR12684">
    <property type="entry name" value="PUTATIVE PHOSPHOTRANSFERASE"/>
    <property type="match status" value="1"/>
</dbReference>
<dbReference type="InterPro" id="IPR032466">
    <property type="entry name" value="Metal_Hydrolase"/>
</dbReference>
<feature type="region of interest" description="Disordered" evidence="12">
    <location>
        <begin position="50"/>
        <end position="76"/>
    </location>
</feature>
<dbReference type="PROSITE" id="PS01359">
    <property type="entry name" value="ZF_PHD_1"/>
    <property type="match status" value="1"/>
</dbReference>
<dbReference type="Pfam" id="PF01885">
    <property type="entry name" value="PTS_2-RNA"/>
    <property type="match status" value="1"/>
</dbReference>
<evidence type="ECO:0000256" key="3">
    <source>
        <dbReference type="ARBA" id="ARBA00009836"/>
    </source>
</evidence>
<dbReference type="GO" id="GO:0000215">
    <property type="term" value="F:tRNA 2'-phosphotransferase activity"/>
    <property type="evidence" value="ECO:0007669"/>
    <property type="project" value="UniProtKB-EC"/>
</dbReference>
<dbReference type="EC" id="2.7.1.160" evidence="4"/>
<dbReference type="SUPFAM" id="SSF57903">
    <property type="entry name" value="FYVE/PHD zinc finger"/>
    <property type="match status" value="1"/>
</dbReference>
<feature type="compositionally biased region" description="Basic and acidic residues" evidence="12">
    <location>
        <begin position="996"/>
        <end position="1008"/>
    </location>
</feature>
<evidence type="ECO:0000256" key="5">
    <source>
        <dbReference type="ARBA" id="ARBA00022679"/>
    </source>
</evidence>
<dbReference type="Pfam" id="PF00628">
    <property type="entry name" value="PHD"/>
    <property type="match status" value="1"/>
</dbReference>
<sequence length="1357" mass="149799">MNVTSRGNIVDSGTEPSSDVKLLEPMLLTFMPPKAKGNLTGERVAFESSMEEGSLGGNVGSDSTSTGSEGAGIAPRQADRHLSKTLAYTLRHGAQKYNYDVQSDGYLFVDEILSCQPGLKGYSDEDICRVVRFDDNKRFRLSTDDITGRLKIKANHGHSIPIHDSDLVLIKQGEVTKAYHCTSMVGWDGIVGMGINKMGRVHIHFSTQVPDSLKPHWEVIVQVDIKEAQQDGYKFFRSHSGLILCSGNEEGTLPAKYISFAQHLDSGEYMNLDPSVSLHDDDESIEAEHSDLICEIGSSCNSVNEVMCVHQDTPQVSQQVKGSYDVGARESESTQSADPGKHFFDSTCKSTEWGKVGPNTEQSGNWSDSTGDGVSEIENDPPPGYREATREPGDETSGSDLDNTLVKGMQDSKGDPENEEGVVTVCRLRSGSVFRVPVKVQGQSLEEGVALDMLEGHLKIGDEVIPMTSGAVGQVPREANVLLDKTVTVPPNSVMRVSCNLSNELSGYVVEACTHDELLVPRTLQAPGRHPIICLMNISDKHVTIPENEMIARAIEVEILPGTELGLAQGNDPWVCKVEGEDHSLVEEGVPNHLKDLFDKSKTDLDTDGQKQQWSGFAEEVDYVVPLATKVIPAPEVMMVQGQANSRGQDLDEIHVSRVMILVADGNVVVSPDTGEMSICVIQGDYGVGLGKYAVDEICESQVKEKKRLEQGNEGVEKNTLDNPEQNPKQSPKQTQDDNPPAPDPLQDSDAGQGGEGTEICRPAQSIEGKPSGVHNFEPDLLSSQEEMYCICRGPDIGDFMIGCDGCTEWFHGRCVGISPQDGEELGEYLCKTCKEVQVTKGVTSTPIKLQQAERKKKDAGHRGAGSRLPASTQRLSRRDIDRSGRRARTLKERSQSPQENSRGRKRGKAPERWSEARLARTSSWSETDTQSDLEGDGSPPRRVTMKSVCIPKDHEGKARQTESRSKSPVQRGVTVDREDPTQTMRPAGGFKQRAKNPEKRAKENWKRAERRRRALLREEKGPSQKSQKNSQETRRTMGHSRPSIPSPALSRRDEDKSASQETDGFRLCPVDGCNVRAINIEPHIRGEHLVEIFQELSGGLRSNLLVRARFEALQTQSKMILGKVDIWGLAAWVNRQVKNWPRTVEEVEMGPMREVCAAGGWTLPSQFTLVPVNSPGVLIHWRIQILIMSWIGERRSQELREMYPVGSILSQGRIGPPLNHSQASASMETSPRLENAVSRPRPITVDAHFHLDRAWAKTNLPGRPNLRQYMEMRLPSSQLYAIDVRGGVINFCDPRTWPSDKELEVQDQSWVVAMGVHPKKARELDDARAFRLETLLKTGKLRVLGEVGLDFSMGAP</sequence>
<feature type="compositionally biased region" description="Basic and acidic residues" evidence="12">
    <location>
        <begin position="952"/>
        <end position="966"/>
    </location>
</feature>
<dbReference type="SMART" id="SM00249">
    <property type="entry name" value="PHD"/>
    <property type="match status" value="1"/>
</dbReference>
<evidence type="ECO:0000313" key="15">
    <source>
        <dbReference type="Proteomes" id="UP000683360"/>
    </source>
</evidence>
<reference evidence="14" key="1">
    <citation type="submission" date="2021-03" db="EMBL/GenBank/DDBJ databases">
        <authorList>
            <person name="Bekaert M."/>
        </authorList>
    </citation>
    <scope>NUCLEOTIDE SEQUENCE</scope>
</reference>
<evidence type="ECO:0000256" key="9">
    <source>
        <dbReference type="ARBA" id="ARBA00023027"/>
    </source>
</evidence>
<dbReference type="InterPro" id="IPR002745">
    <property type="entry name" value="Ptrans_KptA/Tpt1"/>
</dbReference>
<dbReference type="PROSITE" id="PS50016">
    <property type="entry name" value="ZF_PHD_2"/>
    <property type="match status" value="1"/>
</dbReference>
<dbReference type="InterPro" id="IPR019786">
    <property type="entry name" value="Zinc_finger_PHD-type_CS"/>
</dbReference>
<dbReference type="Gene3D" id="3.30.40.10">
    <property type="entry name" value="Zinc/RING finger domain, C3HC4 (zinc finger)"/>
    <property type="match status" value="1"/>
</dbReference>
<evidence type="ECO:0000256" key="1">
    <source>
        <dbReference type="ARBA" id="ARBA00003343"/>
    </source>
</evidence>
<keyword evidence="8" id="KW-0862">Zinc</keyword>
<evidence type="ECO:0000256" key="2">
    <source>
        <dbReference type="ARBA" id="ARBA00009275"/>
    </source>
</evidence>
<proteinExistence type="inferred from homology"/>
<dbReference type="PANTHER" id="PTHR12684:SF2">
    <property type="entry name" value="TRNA 2'-PHOSPHOTRANSFERASE 1"/>
    <property type="match status" value="1"/>
</dbReference>
<comment type="similarity">
    <text evidence="2">Belongs to the metallo-dependent hydrolases superfamily. TatD-type hydrolase family.</text>
</comment>
<feature type="compositionally biased region" description="Basic and acidic residues" evidence="12">
    <location>
        <begin position="877"/>
        <end position="895"/>
    </location>
</feature>
<evidence type="ECO:0000256" key="4">
    <source>
        <dbReference type="ARBA" id="ARBA00012007"/>
    </source>
</evidence>
<feature type="region of interest" description="Disordered" evidence="12">
    <location>
        <begin position="843"/>
        <end position="1066"/>
    </location>
</feature>
<comment type="function">
    <text evidence="1">Catalyzes the last step of tRNA splicing, the transfer of the splice junction 2'-phosphate from ligated tRNA to NAD to produce ADP-ribose 1''-2'' cyclic phosphate.</text>
</comment>
<feature type="compositionally biased region" description="Polar residues" evidence="12">
    <location>
        <begin position="721"/>
        <end position="738"/>
    </location>
</feature>
<feature type="compositionally biased region" description="Basic and acidic residues" evidence="12">
    <location>
        <begin position="706"/>
        <end position="720"/>
    </location>
</feature>
<dbReference type="EMBL" id="CAJPWZ010003138">
    <property type="protein sequence ID" value="CAG2252990.1"/>
    <property type="molecule type" value="Genomic_DNA"/>
</dbReference>
<dbReference type="GO" id="GO:0008270">
    <property type="term" value="F:zinc ion binding"/>
    <property type="evidence" value="ECO:0007669"/>
    <property type="project" value="UniProtKB-KW"/>
</dbReference>
<keyword evidence="9" id="KW-0520">NAD</keyword>
<dbReference type="GO" id="GO:0006388">
    <property type="term" value="P:tRNA splicing, via endonucleolytic cleavage and ligation"/>
    <property type="evidence" value="ECO:0007669"/>
    <property type="project" value="TreeGrafter"/>
</dbReference>
<dbReference type="GO" id="GO:0016788">
    <property type="term" value="F:hydrolase activity, acting on ester bonds"/>
    <property type="evidence" value="ECO:0007669"/>
    <property type="project" value="InterPro"/>
</dbReference>
<feature type="region of interest" description="Disordered" evidence="12">
    <location>
        <begin position="315"/>
        <end position="420"/>
    </location>
</feature>
<dbReference type="SUPFAM" id="SSF51556">
    <property type="entry name" value="Metallo-dependent hydrolases"/>
    <property type="match status" value="1"/>
</dbReference>
<name>A0A8S3VDL5_MYTED</name>
<evidence type="ECO:0000259" key="13">
    <source>
        <dbReference type="PROSITE" id="PS50016"/>
    </source>
</evidence>
<dbReference type="InterPro" id="IPR001130">
    <property type="entry name" value="TatD-like"/>
</dbReference>
<evidence type="ECO:0000256" key="7">
    <source>
        <dbReference type="ARBA" id="ARBA00022771"/>
    </source>
</evidence>